<dbReference type="GO" id="GO:0004077">
    <property type="term" value="F:biotin--[biotin carboxyl-carrier protein] ligase activity"/>
    <property type="evidence" value="ECO:0007669"/>
    <property type="project" value="UniProtKB-EC"/>
</dbReference>
<dbReference type="SUPFAM" id="SSF50037">
    <property type="entry name" value="C-terminal domain of transcriptional repressors"/>
    <property type="match status" value="1"/>
</dbReference>
<dbReference type="NCBIfam" id="TIGR00121">
    <property type="entry name" value="birA_ligase"/>
    <property type="match status" value="1"/>
</dbReference>
<keyword evidence="13" id="KW-1185">Reference proteome</keyword>
<evidence type="ECO:0000256" key="1">
    <source>
        <dbReference type="ARBA" id="ARBA00022491"/>
    </source>
</evidence>
<dbReference type="NCBIfam" id="TIGR00122">
    <property type="entry name" value="birA_repr_reg"/>
    <property type="match status" value="1"/>
</dbReference>
<gene>
    <name evidence="12" type="ORF">D3875_11800</name>
</gene>
<dbReference type="RefSeq" id="WP_119763958.1">
    <property type="nucleotide sequence ID" value="NZ_QYUJ01000014.1"/>
</dbReference>
<dbReference type="InterPro" id="IPR004409">
    <property type="entry name" value="Biotin_operon_repress_HTH"/>
</dbReference>
<dbReference type="InterPro" id="IPR008988">
    <property type="entry name" value="Transcriptional_repressor_C"/>
</dbReference>
<evidence type="ECO:0000256" key="8">
    <source>
        <dbReference type="ARBA" id="ARBA00023267"/>
    </source>
</evidence>
<dbReference type="InterPro" id="IPR004143">
    <property type="entry name" value="BPL_LPL_catalytic"/>
</dbReference>
<name>A0A418V7S3_9DEIO</name>
<dbReference type="SUPFAM" id="SSF55681">
    <property type="entry name" value="Class II aaRS and biotin synthetases"/>
    <property type="match status" value="1"/>
</dbReference>
<dbReference type="GO" id="GO:0003677">
    <property type="term" value="F:DNA binding"/>
    <property type="evidence" value="ECO:0007669"/>
    <property type="project" value="UniProtKB-KW"/>
</dbReference>
<evidence type="ECO:0000256" key="9">
    <source>
        <dbReference type="ARBA" id="ARBA00024227"/>
    </source>
</evidence>
<evidence type="ECO:0000256" key="7">
    <source>
        <dbReference type="ARBA" id="ARBA00023163"/>
    </source>
</evidence>
<dbReference type="Gene3D" id="3.30.930.10">
    <property type="entry name" value="Bira Bifunctional Protein, Domain 2"/>
    <property type="match status" value="1"/>
</dbReference>
<evidence type="ECO:0000256" key="5">
    <source>
        <dbReference type="ARBA" id="ARBA00023015"/>
    </source>
</evidence>
<dbReference type="AlphaFoldDB" id="A0A418V7S3"/>
<evidence type="ECO:0000259" key="11">
    <source>
        <dbReference type="Pfam" id="PF03099"/>
    </source>
</evidence>
<dbReference type="Pfam" id="PF02237">
    <property type="entry name" value="BPL_C"/>
    <property type="match status" value="1"/>
</dbReference>
<keyword evidence="4" id="KW-0067">ATP-binding</keyword>
<evidence type="ECO:0000256" key="3">
    <source>
        <dbReference type="ARBA" id="ARBA00022741"/>
    </source>
</evidence>
<keyword evidence="1" id="KW-0678">Repressor</keyword>
<evidence type="ECO:0000256" key="6">
    <source>
        <dbReference type="ARBA" id="ARBA00023125"/>
    </source>
</evidence>
<keyword evidence="5" id="KW-0805">Transcription regulation</keyword>
<keyword evidence="8" id="KW-0092">Biotin</keyword>
<feature type="domain" description="Biotin protein ligase C-terminal" evidence="10">
    <location>
        <begin position="264"/>
        <end position="310"/>
    </location>
</feature>
<evidence type="ECO:0000313" key="13">
    <source>
        <dbReference type="Proteomes" id="UP000286287"/>
    </source>
</evidence>
<dbReference type="OrthoDB" id="9807064at2"/>
<dbReference type="EMBL" id="QYUJ01000014">
    <property type="protein sequence ID" value="RJF72131.1"/>
    <property type="molecule type" value="Genomic_DNA"/>
</dbReference>
<dbReference type="InterPro" id="IPR003142">
    <property type="entry name" value="BPL_C"/>
</dbReference>
<dbReference type="InterPro" id="IPR045864">
    <property type="entry name" value="aa-tRNA-synth_II/BPL/LPL"/>
</dbReference>
<keyword evidence="6" id="KW-0238">DNA-binding</keyword>
<dbReference type="PANTHER" id="PTHR12835">
    <property type="entry name" value="BIOTIN PROTEIN LIGASE"/>
    <property type="match status" value="1"/>
</dbReference>
<evidence type="ECO:0000259" key="10">
    <source>
        <dbReference type="Pfam" id="PF02237"/>
    </source>
</evidence>
<organism evidence="12 13">
    <name type="scientific">Deinococcus cavernae</name>
    <dbReference type="NCBI Taxonomy" id="2320857"/>
    <lineage>
        <taxon>Bacteria</taxon>
        <taxon>Thermotogati</taxon>
        <taxon>Deinococcota</taxon>
        <taxon>Deinococci</taxon>
        <taxon>Deinococcales</taxon>
        <taxon>Deinococcaceae</taxon>
        <taxon>Deinococcus</taxon>
    </lineage>
</organism>
<dbReference type="Pfam" id="PF03099">
    <property type="entry name" value="BPL_LplA_LipB"/>
    <property type="match status" value="1"/>
</dbReference>
<dbReference type="GO" id="GO:0005737">
    <property type="term" value="C:cytoplasm"/>
    <property type="evidence" value="ECO:0007669"/>
    <property type="project" value="TreeGrafter"/>
</dbReference>
<dbReference type="InterPro" id="IPR004408">
    <property type="entry name" value="Biotin_CoA_COase_ligase"/>
</dbReference>
<feature type="domain" description="BPL/LPL catalytic" evidence="11">
    <location>
        <begin position="82"/>
        <end position="212"/>
    </location>
</feature>
<sequence>MPQRLLPLLTSEPQSGDALGAALGVGRVTVNTLARKLIEDGVPLLISRGGYALLPGTPAPQLLEIRGQFGRALRYAGTVGSTQDEIRRWADDSQDPAPHGAVYVAERQTGGRGRRGRAWDTAQGALAFSLLLRGAAGQGLPEPSLPELSLSELALMPLAAGVALHEASGGVGGLKWPNDLLSPDGRKMAGILLDADLRGEEVRRAVLGIGVNVTTAPPGASALNEWHPGLTRARVLSDVLAALERWLVAPPGEVLAAWRSRNVTLGQRVRVTTPQGTQLFTALDLDAGGGLIVQNETGERSTIHAGDVQLVGQWADSPA</sequence>
<evidence type="ECO:0000256" key="2">
    <source>
        <dbReference type="ARBA" id="ARBA00022598"/>
    </source>
</evidence>
<proteinExistence type="predicted"/>
<reference evidence="12 13" key="1">
    <citation type="submission" date="2018-09" db="EMBL/GenBank/DDBJ databases">
        <authorList>
            <person name="Zhu H."/>
        </authorList>
    </citation>
    <scope>NUCLEOTIDE SEQUENCE [LARGE SCALE GENOMIC DNA]</scope>
    <source>
        <strain evidence="12 13">K2S05-167</strain>
    </source>
</reference>
<dbReference type="Gene3D" id="2.30.30.100">
    <property type="match status" value="1"/>
</dbReference>
<dbReference type="Proteomes" id="UP000286287">
    <property type="component" value="Unassembled WGS sequence"/>
</dbReference>
<evidence type="ECO:0000256" key="4">
    <source>
        <dbReference type="ARBA" id="ARBA00022840"/>
    </source>
</evidence>
<dbReference type="CDD" id="cd16442">
    <property type="entry name" value="BPL"/>
    <property type="match status" value="1"/>
</dbReference>
<accession>A0A418V7S3</accession>
<keyword evidence="3" id="KW-0547">Nucleotide-binding</keyword>
<dbReference type="PANTHER" id="PTHR12835:SF5">
    <property type="entry name" value="BIOTIN--PROTEIN LIGASE"/>
    <property type="match status" value="1"/>
</dbReference>
<protein>
    <recommendedName>
        <fullName evidence="9">biotin--[biotin carboxyl-carrier protein] ligase</fullName>
        <ecNumber evidence="9">6.3.4.15</ecNumber>
    </recommendedName>
</protein>
<keyword evidence="2 12" id="KW-0436">Ligase</keyword>
<comment type="caution">
    <text evidence="12">The sequence shown here is derived from an EMBL/GenBank/DDBJ whole genome shotgun (WGS) entry which is preliminary data.</text>
</comment>
<dbReference type="GO" id="GO:0006355">
    <property type="term" value="P:regulation of DNA-templated transcription"/>
    <property type="evidence" value="ECO:0007669"/>
    <property type="project" value="InterPro"/>
</dbReference>
<dbReference type="EC" id="6.3.4.15" evidence="9"/>
<dbReference type="GO" id="GO:0005524">
    <property type="term" value="F:ATP binding"/>
    <property type="evidence" value="ECO:0007669"/>
    <property type="project" value="UniProtKB-KW"/>
</dbReference>
<keyword evidence="7" id="KW-0804">Transcription</keyword>
<evidence type="ECO:0000313" key="12">
    <source>
        <dbReference type="EMBL" id="RJF72131.1"/>
    </source>
</evidence>